<reference evidence="1 2" key="1">
    <citation type="submission" date="2015-04" db="EMBL/GenBank/DDBJ databases">
        <authorList>
            <person name="Schouten J.T."/>
            <person name="Crockett J.T."/>
            <person name="Hodson T.S."/>
            <person name="Hyde J.R."/>
            <person name="Smith T.A."/>
            <person name="Merrill B.D."/>
            <person name="Crook M.B."/>
            <person name="Griffitts J.S."/>
            <person name="Burnett S.H."/>
            <person name="Grose J.H."/>
            <person name="Breakwell D.P."/>
        </authorList>
    </citation>
    <scope>NUCLEOTIDE SEQUENCE [LARGE SCALE GENOMIC DNA]</scope>
</reference>
<evidence type="ECO:0000313" key="1">
    <source>
        <dbReference type="EMBL" id="AKF12791.1"/>
    </source>
</evidence>
<accession>A0A0F6YNQ3</accession>
<gene>
    <name evidence="1" type="ORF">PHIM7_246</name>
</gene>
<protein>
    <submittedName>
        <fullName evidence="1">Uncharacterized protein</fullName>
    </submittedName>
</protein>
<proteinExistence type="predicted"/>
<name>A0A0F6YNQ3_9CAUD</name>
<organism evidence="1 2">
    <name type="scientific">Sinorhizobium phage phiM7</name>
    <dbReference type="NCBI Taxonomy" id="1647403"/>
    <lineage>
        <taxon>Viruses</taxon>
        <taxon>Duplodnaviria</taxon>
        <taxon>Heunggongvirae</taxon>
        <taxon>Uroviricota</taxon>
        <taxon>Caudoviricetes</taxon>
        <taxon>Emdodecavirus</taxon>
        <taxon>Emdodecavirus M7</taxon>
    </lineage>
</organism>
<sequence length="127" mass="14608">MFKYIPERHEKIAYDTGSEIAIEQVLRANDEVGVHLMTDDRISFEDVLGPAEDEIGNACRFAAKRIAQIDRLYNEIGSVLDSICCDAMRNKDFETCQRLVAQLPDRSFHKTELVQFLRCSGQLIRRK</sequence>
<evidence type="ECO:0000313" key="2">
    <source>
        <dbReference type="Proteomes" id="UP000221947"/>
    </source>
</evidence>
<dbReference type="Proteomes" id="UP000221947">
    <property type="component" value="Segment"/>
</dbReference>
<dbReference type="EMBL" id="KR052480">
    <property type="protein sequence ID" value="AKF12791.1"/>
    <property type="molecule type" value="Genomic_DNA"/>
</dbReference>
<keyword evidence="2" id="KW-1185">Reference proteome</keyword>